<dbReference type="GO" id="GO:0003824">
    <property type="term" value="F:catalytic activity"/>
    <property type="evidence" value="ECO:0007669"/>
    <property type="project" value="InterPro"/>
</dbReference>
<dbReference type="RefSeq" id="WP_010850692.1">
    <property type="nucleotide sequence ID" value="NZ_HF570956.1"/>
</dbReference>
<comment type="caution">
    <text evidence="5">The sequence shown here is derived from an EMBL/GenBank/DDBJ whole genome shotgun (WGS) entry which is preliminary data.</text>
</comment>
<dbReference type="AlphaFoldDB" id="N0E601"/>
<dbReference type="Proteomes" id="UP000013167">
    <property type="component" value="Unassembled WGS sequence"/>
</dbReference>
<evidence type="ECO:0000259" key="4">
    <source>
        <dbReference type="PROSITE" id="PS51084"/>
    </source>
</evidence>
<evidence type="ECO:0000256" key="1">
    <source>
        <dbReference type="PIRSR" id="PIRSR601310-1"/>
    </source>
</evidence>
<dbReference type="HOGENOM" id="CLU_056776_8_1_11"/>
<dbReference type="PANTHER" id="PTHR23089">
    <property type="entry name" value="HISTIDINE TRIAD HIT PROTEIN"/>
    <property type="match status" value="1"/>
</dbReference>
<evidence type="ECO:0000256" key="2">
    <source>
        <dbReference type="PIRSR" id="PIRSR601310-3"/>
    </source>
</evidence>
<accession>N0E601</accession>
<dbReference type="Pfam" id="PF01230">
    <property type="entry name" value="HIT"/>
    <property type="match status" value="1"/>
</dbReference>
<feature type="active site" description="Tele-AMP-histidine intermediate" evidence="1">
    <location>
        <position position="99"/>
    </location>
</feature>
<dbReference type="eggNOG" id="COG0537">
    <property type="taxonomic scope" value="Bacteria"/>
</dbReference>
<evidence type="ECO:0000313" key="5">
    <source>
        <dbReference type="EMBL" id="CCH70849.1"/>
    </source>
</evidence>
<gene>
    <name evidence="5" type="ORF">BN10_680075</name>
</gene>
<dbReference type="EMBL" id="CAIZ01000139">
    <property type="protein sequence ID" value="CCH70849.1"/>
    <property type="molecule type" value="Genomic_DNA"/>
</dbReference>
<evidence type="ECO:0000256" key="3">
    <source>
        <dbReference type="PROSITE-ProRule" id="PRU00464"/>
    </source>
</evidence>
<dbReference type="OrthoDB" id="9784774at2"/>
<dbReference type="PROSITE" id="PS51084">
    <property type="entry name" value="HIT_2"/>
    <property type="match status" value="1"/>
</dbReference>
<dbReference type="InterPro" id="IPR036265">
    <property type="entry name" value="HIT-like_sf"/>
</dbReference>
<dbReference type="PRINTS" id="PR00332">
    <property type="entry name" value="HISTRIAD"/>
</dbReference>
<sequence>MSDCLFCKFVAREIVPDVVAESEHSLAFRDINPQAPTHVLVVPKRHVENAGELAKASAEELADLVLLARAAARQDGLVDGYRLVFNTGAQAGQTVFHAHLHVLGGRTMEWPPG</sequence>
<dbReference type="SUPFAM" id="SSF54197">
    <property type="entry name" value="HIT-like"/>
    <property type="match status" value="1"/>
</dbReference>
<dbReference type="STRING" id="1193181.BN10_680075"/>
<dbReference type="Gene3D" id="3.30.428.10">
    <property type="entry name" value="HIT-like"/>
    <property type="match status" value="1"/>
</dbReference>
<dbReference type="InterPro" id="IPR001310">
    <property type="entry name" value="Histidine_triad_HIT"/>
</dbReference>
<keyword evidence="6" id="KW-1185">Reference proteome</keyword>
<dbReference type="CDD" id="cd01276">
    <property type="entry name" value="PKCI_related"/>
    <property type="match status" value="1"/>
</dbReference>
<evidence type="ECO:0000313" key="6">
    <source>
        <dbReference type="Proteomes" id="UP000013167"/>
    </source>
</evidence>
<reference evidence="5 6" key="1">
    <citation type="journal article" date="2013" name="ISME J.">
        <title>A metabolic model for members of the genus Tetrasphaera involved in enhanced biological phosphorus removal.</title>
        <authorList>
            <person name="Kristiansen R."/>
            <person name="Nguyen H.T.T."/>
            <person name="Saunders A.M."/>
            <person name="Nielsen J.L."/>
            <person name="Wimmer R."/>
            <person name="Le V.Q."/>
            <person name="McIlroy S.J."/>
            <person name="Petrovski S."/>
            <person name="Seviour R.J."/>
            <person name="Calteau A."/>
            <person name="Nielsen K.L."/>
            <person name="Nielsen P.H."/>
        </authorList>
    </citation>
    <scope>NUCLEOTIDE SEQUENCE [LARGE SCALE GENOMIC DNA]</scope>
    <source>
        <strain evidence="5 6">Lp2</strain>
    </source>
</reference>
<protein>
    <recommendedName>
        <fullName evidence="4">HIT domain-containing protein</fullName>
    </recommendedName>
</protein>
<feature type="short sequence motif" description="Histidine triad motif" evidence="2 3">
    <location>
        <begin position="97"/>
        <end position="101"/>
    </location>
</feature>
<dbReference type="InterPro" id="IPR011146">
    <property type="entry name" value="HIT-like"/>
</dbReference>
<feature type="domain" description="HIT" evidence="4">
    <location>
        <begin position="5"/>
        <end position="113"/>
    </location>
</feature>
<name>N0E601_9MICO</name>
<proteinExistence type="predicted"/>
<organism evidence="5 6">
    <name type="scientific">Phycicoccus elongatus Lp2</name>
    <dbReference type="NCBI Taxonomy" id="1193181"/>
    <lineage>
        <taxon>Bacteria</taxon>
        <taxon>Bacillati</taxon>
        <taxon>Actinomycetota</taxon>
        <taxon>Actinomycetes</taxon>
        <taxon>Micrococcales</taxon>
        <taxon>Intrasporangiaceae</taxon>
        <taxon>Phycicoccus</taxon>
    </lineage>
</organism>